<dbReference type="AlphaFoldDB" id="A0A498CCA8"/>
<dbReference type="InterPro" id="IPR036388">
    <property type="entry name" value="WH-like_DNA-bd_sf"/>
</dbReference>
<evidence type="ECO:0000256" key="1">
    <source>
        <dbReference type="ARBA" id="ARBA00001286"/>
    </source>
</evidence>
<gene>
    <name evidence="8" type="ORF">DFR31_0779</name>
</gene>
<dbReference type="CDD" id="cd06445">
    <property type="entry name" value="ATase"/>
    <property type="match status" value="1"/>
</dbReference>
<dbReference type="PANTHER" id="PTHR10815:SF13">
    <property type="entry name" value="METHYLATED-DNA--PROTEIN-CYSTEINE METHYLTRANSFERASE"/>
    <property type="match status" value="1"/>
</dbReference>
<keyword evidence="2 8" id="KW-0489">Methyltransferase</keyword>
<keyword evidence="4" id="KW-0227">DNA damage</keyword>
<reference evidence="8 9" key="1">
    <citation type="submission" date="2018-10" db="EMBL/GenBank/DDBJ databases">
        <title>Genomic Encyclopedia of Type Strains, Phase IV (KMG-IV): sequencing the most valuable type-strain genomes for metagenomic binning, comparative biology and taxonomic classification.</title>
        <authorList>
            <person name="Goeker M."/>
        </authorList>
    </citation>
    <scope>NUCLEOTIDE SEQUENCE [LARGE SCALE GENOMIC DNA]</scope>
    <source>
        <strain evidence="8 9">DSM 12769</strain>
    </source>
</reference>
<dbReference type="GO" id="GO:0006281">
    <property type="term" value="P:DNA repair"/>
    <property type="evidence" value="ECO:0007669"/>
    <property type="project" value="UniProtKB-KW"/>
</dbReference>
<dbReference type="InterPro" id="IPR014048">
    <property type="entry name" value="MethylDNA_cys_MeTrfase_DNA-bd"/>
</dbReference>
<dbReference type="SUPFAM" id="SSF53155">
    <property type="entry name" value="Methylated DNA-protein cysteine methyltransferase domain"/>
    <property type="match status" value="1"/>
</dbReference>
<dbReference type="PROSITE" id="PS00374">
    <property type="entry name" value="MGMT"/>
    <property type="match status" value="1"/>
</dbReference>
<evidence type="ECO:0000256" key="5">
    <source>
        <dbReference type="ARBA" id="ARBA00023204"/>
    </source>
</evidence>
<dbReference type="Proteomes" id="UP000275461">
    <property type="component" value="Unassembled WGS sequence"/>
</dbReference>
<dbReference type="SUPFAM" id="SSF46767">
    <property type="entry name" value="Methylated DNA-protein cysteine methyltransferase, C-terminal domain"/>
    <property type="match status" value="1"/>
</dbReference>
<dbReference type="Pfam" id="PF01035">
    <property type="entry name" value="DNA_binding_1"/>
    <property type="match status" value="1"/>
</dbReference>
<evidence type="ECO:0000256" key="2">
    <source>
        <dbReference type="ARBA" id="ARBA00022603"/>
    </source>
</evidence>
<dbReference type="RefSeq" id="WP_281273342.1">
    <property type="nucleotide sequence ID" value="NZ_RCDA01000001.1"/>
</dbReference>
<comment type="caution">
    <text evidence="8">The sequence shown here is derived from an EMBL/GenBank/DDBJ whole genome shotgun (WGS) entry which is preliminary data.</text>
</comment>
<evidence type="ECO:0000256" key="3">
    <source>
        <dbReference type="ARBA" id="ARBA00022679"/>
    </source>
</evidence>
<evidence type="ECO:0000313" key="8">
    <source>
        <dbReference type="EMBL" id="RLK50870.1"/>
    </source>
</evidence>
<organism evidence="8 9">
    <name type="scientific">Alkalispirillum mobile</name>
    <dbReference type="NCBI Taxonomy" id="85925"/>
    <lineage>
        <taxon>Bacteria</taxon>
        <taxon>Pseudomonadati</taxon>
        <taxon>Pseudomonadota</taxon>
        <taxon>Gammaproteobacteria</taxon>
        <taxon>Chromatiales</taxon>
        <taxon>Ectothiorhodospiraceae</taxon>
        <taxon>Alkalispirillum</taxon>
    </lineage>
</organism>
<dbReference type="GO" id="GO:0003908">
    <property type="term" value="F:methylated-DNA-[protein]-cysteine S-methyltransferase activity"/>
    <property type="evidence" value="ECO:0007669"/>
    <property type="project" value="UniProtKB-EC"/>
</dbReference>
<dbReference type="InterPro" id="IPR036631">
    <property type="entry name" value="MGMT_N_sf"/>
</dbReference>
<sequence>MPVTWQITLDTPLGPLSLRGDARVITAVDWDDGATVGAVGSRHPLAHRAAERLAAWFADPSVPLDLPLAPAATPYQQRVRTALLAIPAGETRTYGELAAEVDSAPRAVGTACAANPLLILVPCHRVVARQGLGGYRGGAPDRALERKRWLLVHERGQR</sequence>
<proteinExistence type="predicted"/>
<evidence type="ECO:0000259" key="7">
    <source>
        <dbReference type="Pfam" id="PF01035"/>
    </source>
</evidence>
<accession>A0A498CCA8</accession>
<dbReference type="InterPro" id="IPR001497">
    <property type="entry name" value="MethylDNA_cys_MeTrfase_AS"/>
</dbReference>
<feature type="domain" description="Methylated-DNA-[protein]-cysteine S-methyltransferase DNA binding" evidence="7">
    <location>
        <begin position="74"/>
        <end position="155"/>
    </location>
</feature>
<protein>
    <submittedName>
        <fullName evidence="8">Methylated-DNA-[protein]-cysteine S-methyltransferase</fullName>
    </submittedName>
</protein>
<dbReference type="EMBL" id="RCDA01000001">
    <property type="protein sequence ID" value="RLK50870.1"/>
    <property type="molecule type" value="Genomic_DNA"/>
</dbReference>
<evidence type="ECO:0000256" key="6">
    <source>
        <dbReference type="ARBA" id="ARBA00049348"/>
    </source>
</evidence>
<keyword evidence="5" id="KW-0234">DNA repair</keyword>
<dbReference type="Gene3D" id="1.10.10.10">
    <property type="entry name" value="Winged helix-like DNA-binding domain superfamily/Winged helix DNA-binding domain"/>
    <property type="match status" value="1"/>
</dbReference>
<dbReference type="PANTHER" id="PTHR10815">
    <property type="entry name" value="METHYLATED-DNA--PROTEIN-CYSTEINE METHYLTRANSFERASE"/>
    <property type="match status" value="1"/>
</dbReference>
<keyword evidence="9" id="KW-1185">Reference proteome</keyword>
<dbReference type="NCBIfam" id="TIGR00589">
    <property type="entry name" value="ogt"/>
    <property type="match status" value="1"/>
</dbReference>
<dbReference type="InterPro" id="IPR036217">
    <property type="entry name" value="MethylDNA_cys_MeTrfase_DNAb"/>
</dbReference>
<name>A0A498CCA8_9GAMM</name>
<evidence type="ECO:0000256" key="4">
    <source>
        <dbReference type="ARBA" id="ARBA00022763"/>
    </source>
</evidence>
<dbReference type="Gene3D" id="3.30.160.70">
    <property type="entry name" value="Methylated DNA-protein cysteine methyltransferase domain"/>
    <property type="match status" value="1"/>
</dbReference>
<dbReference type="GO" id="GO:0032259">
    <property type="term" value="P:methylation"/>
    <property type="evidence" value="ECO:0007669"/>
    <property type="project" value="UniProtKB-KW"/>
</dbReference>
<keyword evidence="3 8" id="KW-0808">Transferase</keyword>
<comment type="catalytic activity">
    <reaction evidence="6">
        <text>a 6-O-methyl-2'-deoxyguanosine in DNA + L-cysteinyl-[protein] = S-methyl-L-cysteinyl-[protein] + a 2'-deoxyguanosine in DNA</text>
        <dbReference type="Rhea" id="RHEA:24000"/>
        <dbReference type="Rhea" id="RHEA-COMP:10131"/>
        <dbReference type="Rhea" id="RHEA-COMP:10132"/>
        <dbReference type="Rhea" id="RHEA-COMP:11367"/>
        <dbReference type="Rhea" id="RHEA-COMP:11368"/>
        <dbReference type="ChEBI" id="CHEBI:29950"/>
        <dbReference type="ChEBI" id="CHEBI:82612"/>
        <dbReference type="ChEBI" id="CHEBI:85445"/>
        <dbReference type="ChEBI" id="CHEBI:85448"/>
        <dbReference type="EC" id="2.1.1.63"/>
    </reaction>
</comment>
<evidence type="ECO:0000313" key="9">
    <source>
        <dbReference type="Proteomes" id="UP000275461"/>
    </source>
</evidence>
<comment type="catalytic activity">
    <reaction evidence="1">
        <text>a 4-O-methyl-thymidine in DNA + L-cysteinyl-[protein] = a thymidine in DNA + S-methyl-L-cysteinyl-[protein]</text>
        <dbReference type="Rhea" id="RHEA:53428"/>
        <dbReference type="Rhea" id="RHEA-COMP:10131"/>
        <dbReference type="Rhea" id="RHEA-COMP:10132"/>
        <dbReference type="Rhea" id="RHEA-COMP:13555"/>
        <dbReference type="Rhea" id="RHEA-COMP:13556"/>
        <dbReference type="ChEBI" id="CHEBI:29950"/>
        <dbReference type="ChEBI" id="CHEBI:82612"/>
        <dbReference type="ChEBI" id="CHEBI:137386"/>
        <dbReference type="ChEBI" id="CHEBI:137387"/>
        <dbReference type="EC" id="2.1.1.63"/>
    </reaction>
</comment>